<comment type="similarity">
    <text evidence="3">Belongs to the prokaryotic molybdopterin-containing oxidoreductase family. NasA/NapA/NarB subfamily.</text>
</comment>
<dbReference type="GO" id="GO:0016491">
    <property type="term" value="F:oxidoreductase activity"/>
    <property type="evidence" value="ECO:0007669"/>
    <property type="project" value="UniProtKB-KW"/>
</dbReference>
<dbReference type="Gene3D" id="2.40.40.20">
    <property type="match status" value="1"/>
</dbReference>
<name>A0A1Y6C4B6_9PROT</name>
<evidence type="ECO:0000256" key="1">
    <source>
        <dbReference type="ARBA" id="ARBA00001942"/>
    </source>
</evidence>
<dbReference type="Pfam" id="PF04879">
    <property type="entry name" value="Molybdop_Fe4S4"/>
    <property type="match status" value="1"/>
</dbReference>
<dbReference type="PROSITE" id="PS51669">
    <property type="entry name" value="4FE4S_MOW_BIS_MGD"/>
    <property type="match status" value="1"/>
</dbReference>
<dbReference type="Gene3D" id="1.10.10.1100">
    <property type="entry name" value="BFD-like [2Fe-2S]-binding domain"/>
    <property type="match status" value="1"/>
</dbReference>
<keyword evidence="4" id="KW-0004">4Fe-4S</keyword>
<dbReference type="InterPro" id="IPR041854">
    <property type="entry name" value="BFD-like_2Fe2S-bd_dom_sf"/>
</dbReference>
<protein>
    <submittedName>
        <fullName evidence="12">Assimilatory nitrate reductase (NADH) alpha subunit apoprotein</fullName>
    </submittedName>
</protein>
<dbReference type="PANTHER" id="PTHR43105:SF9">
    <property type="entry name" value="NADPH-FE(3+) OXIDOREDUCTASE SUBUNIT ALPHA"/>
    <property type="match status" value="1"/>
</dbReference>
<dbReference type="GO" id="GO:0043546">
    <property type="term" value="F:molybdopterin cofactor binding"/>
    <property type="evidence" value="ECO:0007669"/>
    <property type="project" value="InterPro"/>
</dbReference>
<dbReference type="Pfam" id="PF04324">
    <property type="entry name" value="Fer2_BFD"/>
    <property type="match status" value="1"/>
</dbReference>
<evidence type="ECO:0000313" key="12">
    <source>
        <dbReference type="EMBL" id="SMF36327.1"/>
    </source>
</evidence>
<dbReference type="InterPro" id="IPR041957">
    <property type="entry name" value="CT_Nitrate-R-NapA-like"/>
</dbReference>
<dbReference type="Pfam" id="PF00384">
    <property type="entry name" value="Molybdopterin"/>
    <property type="match status" value="1"/>
</dbReference>
<feature type="domain" description="4Fe-4S Mo/W bis-MGD-type" evidence="11">
    <location>
        <begin position="2"/>
        <end position="57"/>
    </location>
</feature>
<keyword evidence="10" id="KW-0534">Nitrate assimilation</keyword>
<dbReference type="CDD" id="cd02791">
    <property type="entry name" value="MopB_CT_Nitrate-R-NapA-like"/>
    <property type="match status" value="1"/>
</dbReference>
<evidence type="ECO:0000256" key="8">
    <source>
        <dbReference type="ARBA" id="ARBA00023004"/>
    </source>
</evidence>
<dbReference type="Pfam" id="PF01568">
    <property type="entry name" value="Molydop_binding"/>
    <property type="match status" value="1"/>
</dbReference>
<comment type="cofactor">
    <cofactor evidence="2">
        <name>[4Fe-4S] cluster</name>
        <dbReference type="ChEBI" id="CHEBI:49883"/>
    </cofactor>
</comment>
<dbReference type="InterPro" id="IPR006657">
    <property type="entry name" value="MoPterin_dinucl-bd_dom"/>
</dbReference>
<keyword evidence="6" id="KW-0479">Metal-binding</keyword>
<dbReference type="PROSITE" id="PS00490">
    <property type="entry name" value="MOLYBDOPTERIN_PROK_2"/>
    <property type="match status" value="1"/>
</dbReference>
<dbReference type="CDD" id="cd02754">
    <property type="entry name" value="MopB_Nitrate-R-NapA-like"/>
    <property type="match status" value="1"/>
</dbReference>
<evidence type="ECO:0000256" key="5">
    <source>
        <dbReference type="ARBA" id="ARBA00022505"/>
    </source>
</evidence>
<dbReference type="GO" id="GO:0042128">
    <property type="term" value="P:nitrate assimilation"/>
    <property type="evidence" value="ECO:0007669"/>
    <property type="project" value="UniProtKB-KW"/>
</dbReference>
<evidence type="ECO:0000256" key="10">
    <source>
        <dbReference type="ARBA" id="ARBA00023063"/>
    </source>
</evidence>
<keyword evidence="5" id="KW-0500">Molybdenum</keyword>
<dbReference type="GO" id="GO:0051539">
    <property type="term" value="F:4 iron, 4 sulfur cluster binding"/>
    <property type="evidence" value="ECO:0007669"/>
    <property type="project" value="UniProtKB-KW"/>
</dbReference>
<dbReference type="RefSeq" id="WP_085123605.1">
    <property type="nucleotide sequence ID" value="NZ_FWZX01000012.1"/>
</dbReference>
<dbReference type="GO" id="GO:0046872">
    <property type="term" value="F:metal ion binding"/>
    <property type="evidence" value="ECO:0007669"/>
    <property type="project" value="UniProtKB-KW"/>
</dbReference>
<dbReference type="EMBL" id="FWZX01000012">
    <property type="protein sequence ID" value="SMF36327.1"/>
    <property type="molecule type" value="Genomic_DNA"/>
</dbReference>
<dbReference type="PROSITE" id="PS00551">
    <property type="entry name" value="MOLYBDOPTERIN_PROK_1"/>
    <property type="match status" value="1"/>
</dbReference>
<dbReference type="GO" id="GO:0016020">
    <property type="term" value="C:membrane"/>
    <property type="evidence" value="ECO:0007669"/>
    <property type="project" value="TreeGrafter"/>
</dbReference>
<dbReference type="GO" id="GO:0045333">
    <property type="term" value="P:cellular respiration"/>
    <property type="evidence" value="ECO:0007669"/>
    <property type="project" value="UniProtKB-ARBA"/>
</dbReference>
<keyword evidence="13" id="KW-1185">Reference proteome</keyword>
<dbReference type="STRING" id="560819.SAMN05428998_11271"/>
<evidence type="ECO:0000256" key="9">
    <source>
        <dbReference type="ARBA" id="ARBA00023014"/>
    </source>
</evidence>
<dbReference type="InterPro" id="IPR006656">
    <property type="entry name" value="Mopterin_OxRdtase"/>
</dbReference>
<evidence type="ECO:0000256" key="6">
    <source>
        <dbReference type="ARBA" id="ARBA00022723"/>
    </source>
</evidence>
<dbReference type="Gene3D" id="3.40.50.740">
    <property type="match status" value="1"/>
</dbReference>
<dbReference type="InterPro" id="IPR006963">
    <property type="entry name" value="Mopterin_OxRdtase_4Fe-4S_dom"/>
</dbReference>
<dbReference type="AlphaFoldDB" id="A0A1Y6C4B6"/>
<dbReference type="SMART" id="SM00926">
    <property type="entry name" value="Molybdop_Fe4S4"/>
    <property type="match status" value="1"/>
</dbReference>
<dbReference type="Proteomes" id="UP000192917">
    <property type="component" value="Unassembled WGS sequence"/>
</dbReference>
<organism evidence="12 13">
    <name type="scientific">Tistlia consotensis USBA 355</name>
    <dbReference type="NCBI Taxonomy" id="560819"/>
    <lineage>
        <taxon>Bacteria</taxon>
        <taxon>Pseudomonadati</taxon>
        <taxon>Pseudomonadota</taxon>
        <taxon>Alphaproteobacteria</taxon>
        <taxon>Rhodospirillales</taxon>
        <taxon>Rhodovibrionaceae</taxon>
        <taxon>Tistlia</taxon>
    </lineage>
</organism>
<dbReference type="InterPro" id="IPR006655">
    <property type="entry name" value="Mopterin_OxRdtase_prok_CS"/>
</dbReference>
<dbReference type="Gene3D" id="3.40.228.10">
    <property type="entry name" value="Dimethylsulfoxide Reductase, domain 2"/>
    <property type="match status" value="1"/>
</dbReference>
<evidence type="ECO:0000313" key="13">
    <source>
        <dbReference type="Proteomes" id="UP000192917"/>
    </source>
</evidence>
<dbReference type="InterPro" id="IPR009010">
    <property type="entry name" value="Asp_de-COase-like_dom_sf"/>
</dbReference>
<evidence type="ECO:0000256" key="4">
    <source>
        <dbReference type="ARBA" id="ARBA00022485"/>
    </source>
</evidence>
<accession>A0A1Y6C4B6</accession>
<keyword evidence="9" id="KW-0411">Iron-sulfur</keyword>
<evidence type="ECO:0000259" key="11">
    <source>
        <dbReference type="PROSITE" id="PS51669"/>
    </source>
</evidence>
<evidence type="ECO:0000256" key="2">
    <source>
        <dbReference type="ARBA" id="ARBA00001966"/>
    </source>
</evidence>
<reference evidence="12 13" key="1">
    <citation type="submission" date="2017-04" db="EMBL/GenBank/DDBJ databases">
        <authorList>
            <person name="Afonso C.L."/>
            <person name="Miller P.J."/>
            <person name="Scott M.A."/>
            <person name="Spackman E."/>
            <person name="Goraichik I."/>
            <person name="Dimitrov K.M."/>
            <person name="Suarez D.L."/>
            <person name="Swayne D.E."/>
        </authorList>
    </citation>
    <scope>NUCLEOTIDE SEQUENCE [LARGE SCALE GENOMIC DNA]</scope>
    <source>
        <strain evidence="12 13">USBA 355</strain>
    </source>
</reference>
<comment type="cofactor">
    <cofactor evidence="1">
        <name>Mo-bis(molybdopterin guanine dinucleotide)</name>
        <dbReference type="ChEBI" id="CHEBI:60539"/>
    </cofactor>
</comment>
<dbReference type="SUPFAM" id="SSF50692">
    <property type="entry name" value="ADC-like"/>
    <property type="match status" value="1"/>
</dbReference>
<dbReference type="InterPro" id="IPR050123">
    <property type="entry name" value="Prok_molybdopt-oxidoreductase"/>
</dbReference>
<evidence type="ECO:0000256" key="3">
    <source>
        <dbReference type="ARBA" id="ARBA00008747"/>
    </source>
</evidence>
<sequence length="886" mass="94378">MAEGVRTTCPYCGTGCGVVASRARDGWAVGGDPEHPANHGRLCSKGAALPDVLGTEGRLLRPTVDGETVGWPAAIAAVASRLRAVVEESGPDAVAFYVSGQLLTEDYYVANKLLKGFIGSPHIDTNSRLCMASTVAGHKRAFGADVVPGCYEDLDEAELIVLVGSNLAWCHPILHRRVRAARDRGARLVVIDPRRSATCDDADLHLALKPGSDVALFNGLLAELDRRGRLDRAWAAGFTRGLEATLEAARAEATDLAAVAAACDLPLDALEGFCELLAGTPRTVTLFSQGVNQSSSGSDKVNAILNLHLATGRIGRPGMGPFSVTGQPNAMGGREVGGLANQLAAHMDPDDPDDLDRLRRFWRAPNLRGGQGLKALELFEAVAARRIRALWIAGTNPAVSLPEAETVRAALAACPLVVVSDVTADSDTARFADILLPAAAWSEKDGTVTNSERRISRQRGFRAPPGEARPDWWIFAQVGRALGYGRAFAWRHPSEIFREHARLSAFENGGSRAFDIGGLADLSRAAYDALEPVQWPFAKGGAPTARLFATGGFFTPDGWARLVPLRRSEPKERPSFVFPLLANSGRYRDQWHSMTRTGLAARLAGHRPEPLVELHPRDAARLGLADGSLAHIESRHGAAVMRVAASEAQRPGEVFLPIHWTDAYASRAVVGRLVAGHRDPLSGQPESKHTPVRLRPFKACWSGLLLSRRAVSPAGIGYWCRSAGAGCQLVELAGEESAPPAWLVEQPLAGAGLERLDYRDSARGVRRLAWLDGDRLEAALFLAPDRPQVARAWLQGLFGRDALGAAERAGLLAGRTPEAAADRSRLVCACFAVGLAEISAALADGRATSAPEVGRLLSAGTGCGSCLPEIEALVRAGRERRGPEAA</sequence>
<evidence type="ECO:0000256" key="7">
    <source>
        <dbReference type="ARBA" id="ARBA00023002"/>
    </source>
</evidence>
<keyword evidence="8" id="KW-0408">Iron</keyword>
<dbReference type="GO" id="GO:1990204">
    <property type="term" value="C:oxidoreductase complex"/>
    <property type="evidence" value="ECO:0007669"/>
    <property type="project" value="UniProtKB-ARBA"/>
</dbReference>
<proteinExistence type="inferred from homology"/>
<keyword evidence="7" id="KW-0560">Oxidoreductase</keyword>
<dbReference type="Gene3D" id="2.20.25.90">
    <property type="entry name" value="ADC-like domains"/>
    <property type="match status" value="1"/>
</dbReference>
<dbReference type="SUPFAM" id="SSF53706">
    <property type="entry name" value="Formate dehydrogenase/DMSO reductase, domains 1-3"/>
    <property type="match status" value="1"/>
</dbReference>
<gene>
    <name evidence="12" type="ORF">SAMN05428998_11271</name>
</gene>
<dbReference type="InterPro" id="IPR027467">
    <property type="entry name" value="MopterinOxRdtase_cofactor_BS"/>
</dbReference>
<dbReference type="InterPro" id="IPR007419">
    <property type="entry name" value="BFD-like_2Fe2S-bd_dom"/>
</dbReference>
<dbReference type="PANTHER" id="PTHR43105">
    <property type="entry name" value="RESPIRATORY NITRATE REDUCTASE"/>
    <property type="match status" value="1"/>
</dbReference>